<accession>A0A9E7A0X9</accession>
<evidence type="ECO:0000313" key="1">
    <source>
        <dbReference type="EMBL" id="UOB17721.1"/>
    </source>
</evidence>
<dbReference type="RefSeq" id="WP_255843391.1">
    <property type="nucleotide sequence ID" value="NZ_CP094358.1"/>
</dbReference>
<sequence>MKNKVTKLGQILSKEHQRSINGGKKQCLLPNNTCSQFSIACAEPQCQPLP</sequence>
<gene>
    <name evidence="1" type="ORF">MQE35_00135</name>
</gene>
<proteinExistence type="predicted"/>
<dbReference type="EMBL" id="CP094358">
    <property type="protein sequence ID" value="UOB17721.1"/>
    <property type="molecule type" value="Genomic_DNA"/>
</dbReference>
<protein>
    <recommendedName>
        <fullName evidence="3">Bacteriocin</fullName>
    </recommendedName>
</protein>
<dbReference type="KEGG" id="fbm:MQE35_00135"/>
<keyword evidence="2" id="KW-1185">Reference proteome</keyword>
<evidence type="ECO:0000313" key="2">
    <source>
        <dbReference type="Proteomes" id="UP000831290"/>
    </source>
</evidence>
<name>A0A9E7A0X9_9FLAO</name>
<organism evidence="1 2">
    <name type="scientific">Abyssalbus ytuae</name>
    <dbReference type="NCBI Taxonomy" id="2926907"/>
    <lineage>
        <taxon>Bacteria</taxon>
        <taxon>Pseudomonadati</taxon>
        <taxon>Bacteroidota</taxon>
        <taxon>Flavobacteriia</taxon>
        <taxon>Flavobacteriales</taxon>
        <taxon>Flavobacteriaceae</taxon>
        <taxon>Abyssalbus</taxon>
    </lineage>
</organism>
<dbReference type="Proteomes" id="UP000831290">
    <property type="component" value="Chromosome"/>
</dbReference>
<dbReference type="AlphaFoldDB" id="A0A9E7A0X9"/>
<evidence type="ECO:0008006" key="3">
    <source>
        <dbReference type="Google" id="ProtNLM"/>
    </source>
</evidence>
<reference evidence="1" key="1">
    <citation type="submission" date="2022-03" db="EMBL/GenBank/DDBJ databases">
        <title>Description of Abyssus ytuae gen. nov., sp. nov., a novel member of the family Flavobacteriaceae isolated from the sediment of Mariana Trench.</title>
        <authorList>
            <person name="Zhang J."/>
            <person name="Xu X."/>
        </authorList>
    </citation>
    <scope>NUCLEOTIDE SEQUENCE</scope>
    <source>
        <strain evidence="1">MT3330</strain>
    </source>
</reference>